<evidence type="ECO:0000313" key="2">
    <source>
        <dbReference type="EMBL" id="OMI09227.1"/>
    </source>
</evidence>
<protein>
    <submittedName>
        <fullName evidence="2">Glycosyl transferase family 1</fullName>
    </submittedName>
</protein>
<reference evidence="2 3" key="1">
    <citation type="submission" date="2017-01" db="EMBL/GenBank/DDBJ databases">
        <title>Bacillus phylogenomics.</title>
        <authorList>
            <person name="Dunlap C."/>
        </authorList>
    </citation>
    <scope>NUCLEOTIDE SEQUENCE [LARGE SCALE GENOMIC DNA]</scope>
    <source>
        <strain evidence="2 3">NRRL B-41282</strain>
    </source>
</reference>
<sequence>MNKKKIVIAGHDLKFAEDIISILEKSDKFAIKTDKWKGHNVHDEAYSRECLNWADIVFCEWGLGNAVWYSNHKLPHQKLIVRMHAQELKTVYPKQFRIENINKIIAISPYIYEEFYRVFKFPREKMLMIYNSIDTKVMNRQKKDSDFNLGFIGMCPKLKRLDLAIDIFEKLWVSDKRYKLYIKGKHPQEYPWLWNNENEREFYETVFKKIREAEWRDSVIFDGFGNDIPEWLQKINFVLSTSDSESFHLAPGEGMASGAFPVILNWDGSNTIYPSKYIHQNVDDCVKRILEINSISDKNVIRDKLVKYTEEYFDVNKIAAQWINVIENLY</sequence>
<proteinExistence type="predicted"/>
<feature type="domain" description="Glycosyl transferase family 1" evidence="1">
    <location>
        <begin position="141"/>
        <end position="268"/>
    </location>
</feature>
<dbReference type="CDD" id="cd03801">
    <property type="entry name" value="GT4_PimA-like"/>
    <property type="match status" value="1"/>
</dbReference>
<dbReference type="AlphaFoldDB" id="A0A1R1RYH7"/>
<organism evidence="2 3">
    <name type="scientific">Bacillus swezeyi</name>
    <dbReference type="NCBI Taxonomy" id="1925020"/>
    <lineage>
        <taxon>Bacteria</taxon>
        <taxon>Bacillati</taxon>
        <taxon>Bacillota</taxon>
        <taxon>Bacilli</taxon>
        <taxon>Bacillales</taxon>
        <taxon>Bacillaceae</taxon>
        <taxon>Bacillus</taxon>
    </lineage>
</organism>
<dbReference type="SUPFAM" id="SSF53756">
    <property type="entry name" value="UDP-Glycosyltransferase/glycogen phosphorylase"/>
    <property type="match status" value="1"/>
</dbReference>
<keyword evidence="2" id="KW-0808">Transferase</keyword>
<comment type="caution">
    <text evidence="2">The sequence shown here is derived from an EMBL/GenBank/DDBJ whole genome shotgun (WGS) entry which is preliminary data.</text>
</comment>
<gene>
    <name evidence="2" type="ORF">BW143_02405</name>
</gene>
<dbReference type="PANTHER" id="PTHR12526">
    <property type="entry name" value="GLYCOSYLTRANSFERASE"/>
    <property type="match status" value="1"/>
</dbReference>
<name>A0A1R1RYH7_9BACI</name>
<dbReference type="OrthoDB" id="6713581at2"/>
<keyword evidence="3" id="KW-1185">Reference proteome</keyword>
<dbReference type="PANTHER" id="PTHR12526:SF630">
    <property type="entry name" value="GLYCOSYLTRANSFERASE"/>
    <property type="match status" value="1"/>
</dbReference>
<dbReference type="Proteomes" id="UP000187367">
    <property type="component" value="Unassembled WGS sequence"/>
</dbReference>
<dbReference type="GO" id="GO:0016757">
    <property type="term" value="F:glycosyltransferase activity"/>
    <property type="evidence" value="ECO:0007669"/>
    <property type="project" value="InterPro"/>
</dbReference>
<dbReference type="Pfam" id="PF00534">
    <property type="entry name" value="Glycos_transf_1"/>
    <property type="match status" value="1"/>
</dbReference>
<dbReference type="EMBL" id="MTJL01000005">
    <property type="protein sequence ID" value="OMI09227.1"/>
    <property type="molecule type" value="Genomic_DNA"/>
</dbReference>
<dbReference type="Gene3D" id="3.40.50.2000">
    <property type="entry name" value="Glycogen Phosphorylase B"/>
    <property type="match status" value="2"/>
</dbReference>
<evidence type="ECO:0000313" key="3">
    <source>
        <dbReference type="Proteomes" id="UP000187367"/>
    </source>
</evidence>
<accession>A0A1R1QX52</accession>
<evidence type="ECO:0000259" key="1">
    <source>
        <dbReference type="Pfam" id="PF00534"/>
    </source>
</evidence>
<dbReference type="InterPro" id="IPR001296">
    <property type="entry name" value="Glyco_trans_1"/>
</dbReference>
<accession>A0A1R1RYH7</accession>